<keyword evidence="5 7" id="KW-0539">Nucleus</keyword>
<dbReference type="PROSITE" id="PS00027">
    <property type="entry name" value="HOMEOBOX_1"/>
    <property type="match status" value="1"/>
</dbReference>
<dbReference type="Proteomes" id="UP000695000">
    <property type="component" value="Unplaced"/>
</dbReference>
<name>A0ABM1MG86_NICVS</name>
<dbReference type="Gene3D" id="1.10.10.60">
    <property type="entry name" value="Homeodomain-like"/>
    <property type="match status" value="1"/>
</dbReference>
<dbReference type="InterPro" id="IPR017970">
    <property type="entry name" value="Homeobox_CS"/>
</dbReference>
<dbReference type="CDD" id="cd00086">
    <property type="entry name" value="homeodomain"/>
    <property type="match status" value="1"/>
</dbReference>
<keyword evidence="4 7" id="KW-0371">Homeobox</keyword>
<organism evidence="11 12">
    <name type="scientific">Nicrophorus vespilloides</name>
    <name type="common">Boreal carrion beetle</name>
    <dbReference type="NCBI Taxonomy" id="110193"/>
    <lineage>
        <taxon>Eukaryota</taxon>
        <taxon>Metazoa</taxon>
        <taxon>Ecdysozoa</taxon>
        <taxon>Arthropoda</taxon>
        <taxon>Hexapoda</taxon>
        <taxon>Insecta</taxon>
        <taxon>Pterygota</taxon>
        <taxon>Neoptera</taxon>
        <taxon>Endopterygota</taxon>
        <taxon>Coleoptera</taxon>
        <taxon>Polyphaga</taxon>
        <taxon>Staphyliniformia</taxon>
        <taxon>Silphidae</taxon>
        <taxon>Nicrophorinae</taxon>
        <taxon>Nicrophorus</taxon>
    </lineage>
</organism>
<dbReference type="GeneID" id="108560523"/>
<feature type="compositionally biased region" description="Polar residues" evidence="9">
    <location>
        <begin position="34"/>
        <end position="50"/>
    </location>
</feature>
<evidence type="ECO:0000256" key="9">
    <source>
        <dbReference type="SAM" id="MobiDB-lite"/>
    </source>
</evidence>
<keyword evidence="3 7" id="KW-0238">DNA-binding</keyword>
<dbReference type="InterPro" id="IPR009057">
    <property type="entry name" value="Homeodomain-like_sf"/>
</dbReference>
<dbReference type="InterPro" id="IPR020479">
    <property type="entry name" value="HD_metazoa"/>
</dbReference>
<dbReference type="PRINTS" id="PR00031">
    <property type="entry name" value="HTHREPRESSR"/>
</dbReference>
<dbReference type="PANTHER" id="PTHR46294:SF4">
    <property type="entry name" value="SEGMENTATION PROTEIN EVEN-SKIPPED"/>
    <property type="match status" value="1"/>
</dbReference>
<evidence type="ECO:0000256" key="4">
    <source>
        <dbReference type="ARBA" id="ARBA00023155"/>
    </source>
</evidence>
<keyword evidence="2" id="KW-0217">Developmental protein</keyword>
<gene>
    <name evidence="12" type="primary">LOC108560523</name>
</gene>
<dbReference type="PROSITE" id="PS50071">
    <property type="entry name" value="HOMEOBOX_2"/>
    <property type="match status" value="1"/>
</dbReference>
<feature type="region of interest" description="Disordered" evidence="9">
    <location>
        <begin position="26"/>
        <end position="58"/>
    </location>
</feature>
<accession>A0ABM1MG86</accession>
<dbReference type="PRINTS" id="PR00024">
    <property type="entry name" value="HOMEOBOX"/>
</dbReference>
<feature type="DNA-binding region" description="Homeobox" evidence="7">
    <location>
        <begin position="54"/>
        <end position="113"/>
    </location>
</feature>
<dbReference type="SUPFAM" id="SSF46689">
    <property type="entry name" value="Homeodomain-like"/>
    <property type="match status" value="1"/>
</dbReference>
<comment type="subcellular location">
    <subcellularLocation>
        <location evidence="1 7 8">Nucleus</location>
    </subcellularLocation>
</comment>
<evidence type="ECO:0000256" key="2">
    <source>
        <dbReference type="ARBA" id="ARBA00022473"/>
    </source>
</evidence>
<sequence length="245" mass="28441">MDLPSCNEIKPIAIAHLQGLQLSPPLTPEGQSYLEYNTSSPESNNSQGTITEPPRRYRTQYSPDQLANLEKEYNRDNYVTRQKRKELADMLGLHESKIKVWFQNRRMKDKRTRVVYPWPYAPLVCNEPFLQSRVHNTMPMPSVLPPYTPFYHPYHHMTPTFAHHQMPLPLPLSTLNSSSHLTHLQHLPQAFQINLDIPYKVESPSHSESSTISPYSESLLVPSTKLVHKVERKMPKLFQPYNLCK</sequence>
<dbReference type="RefSeq" id="XP_017773586.1">
    <property type="nucleotide sequence ID" value="XM_017918097.1"/>
</dbReference>
<dbReference type="InterPro" id="IPR052002">
    <property type="entry name" value="Even-skipped_HD"/>
</dbReference>
<dbReference type="Pfam" id="PF00046">
    <property type="entry name" value="Homeodomain"/>
    <property type="match status" value="1"/>
</dbReference>
<comment type="similarity">
    <text evidence="6">Belongs to the even-skipped homeobox family.</text>
</comment>
<reference evidence="12" key="1">
    <citation type="submission" date="2025-08" db="UniProtKB">
        <authorList>
            <consortium name="RefSeq"/>
        </authorList>
    </citation>
    <scope>IDENTIFICATION</scope>
    <source>
        <tissue evidence="12">Whole Larva</tissue>
    </source>
</reference>
<feature type="domain" description="Homeobox" evidence="10">
    <location>
        <begin position="52"/>
        <end position="112"/>
    </location>
</feature>
<dbReference type="InterPro" id="IPR000047">
    <property type="entry name" value="HTH_motif"/>
</dbReference>
<dbReference type="SMART" id="SM00389">
    <property type="entry name" value="HOX"/>
    <property type="match status" value="1"/>
</dbReference>
<protein>
    <submittedName>
        <fullName evidence="12">Segmentation protein even-skipped-like</fullName>
    </submittedName>
</protein>
<keyword evidence="11" id="KW-1185">Reference proteome</keyword>
<dbReference type="PANTHER" id="PTHR46294">
    <property type="entry name" value="SEGMENTATION PROTEIN EVEN-SKIPPED"/>
    <property type="match status" value="1"/>
</dbReference>
<evidence type="ECO:0000256" key="1">
    <source>
        <dbReference type="ARBA" id="ARBA00004123"/>
    </source>
</evidence>
<evidence type="ECO:0000256" key="5">
    <source>
        <dbReference type="ARBA" id="ARBA00023242"/>
    </source>
</evidence>
<proteinExistence type="inferred from homology"/>
<evidence type="ECO:0000256" key="8">
    <source>
        <dbReference type="RuleBase" id="RU000682"/>
    </source>
</evidence>
<dbReference type="InterPro" id="IPR001356">
    <property type="entry name" value="HD"/>
</dbReference>
<evidence type="ECO:0000256" key="3">
    <source>
        <dbReference type="ARBA" id="ARBA00023125"/>
    </source>
</evidence>
<evidence type="ECO:0000256" key="6">
    <source>
        <dbReference type="ARBA" id="ARBA00038449"/>
    </source>
</evidence>
<evidence type="ECO:0000313" key="12">
    <source>
        <dbReference type="RefSeq" id="XP_017773586.1"/>
    </source>
</evidence>
<evidence type="ECO:0000256" key="7">
    <source>
        <dbReference type="PROSITE-ProRule" id="PRU00108"/>
    </source>
</evidence>
<evidence type="ECO:0000259" key="10">
    <source>
        <dbReference type="PROSITE" id="PS50071"/>
    </source>
</evidence>
<evidence type="ECO:0000313" key="11">
    <source>
        <dbReference type="Proteomes" id="UP000695000"/>
    </source>
</evidence>